<feature type="region of interest" description="Disordered" evidence="1">
    <location>
        <begin position="348"/>
        <end position="400"/>
    </location>
</feature>
<feature type="compositionally biased region" description="Polar residues" evidence="1">
    <location>
        <begin position="708"/>
        <end position="730"/>
    </location>
</feature>
<dbReference type="EMBL" id="GBYB01012495">
    <property type="protein sequence ID" value="JAG82262.1"/>
    <property type="molecule type" value="Transcribed_RNA"/>
</dbReference>
<evidence type="ECO:0000256" key="1">
    <source>
        <dbReference type="SAM" id="MobiDB-lite"/>
    </source>
</evidence>
<feature type="region of interest" description="Disordered" evidence="1">
    <location>
        <begin position="536"/>
        <end position="592"/>
    </location>
</feature>
<proteinExistence type="predicted"/>
<evidence type="ECO:0000313" key="3">
    <source>
        <dbReference type="Proteomes" id="UP000694866"/>
    </source>
</evidence>
<name>A0A0C9RUH2_9HYME</name>
<feature type="compositionally biased region" description="Polar residues" evidence="1">
    <location>
        <begin position="119"/>
        <end position="135"/>
    </location>
</feature>
<gene>
    <name evidence="4" type="primary">LOC105268528</name>
    <name evidence="2" type="ORF">g.48166</name>
</gene>
<feature type="compositionally biased region" description="Polar residues" evidence="1">
    <location>
        <begin position="96"/>
        <end position="106"/>
    </location>
</feature>
<dbReference type="AlphaFoldDB" id="A0A0C9RUH2"/>
<feature type="compositionally biased region" description="Polar residues" evidence="1">
    <location>
        <begin position="143"/>
        <end position="152"/>
    </location>
</feature>
<reference evidence="2" key="1">
    <citation type="submission" date="2015-01" db="EMBL/GenBank/DDBJ databases">
        <title>Transcriptome Assembly of Fopius arisanus.</title>
        <authorList>
            <person name="Geib S."/>
        </authorList>
    </citation>
    <scope>NUCLEOTIDE SEQUENCE</scope>
</reference>
<feature type="region of interest" description="Disordered" evidence="1">
    <location>
        <begin position="71"/>
        <end position="155"/>
    </location>
</feature>
<dbReference type="KEGG" id="fas:105268528"/>
<dbReference type="GeneID" id="105268528"/>
<feature type="compositionally biased region" description="Basic and acidic residues" evidence="1">
    <location>
        <begin position="536"/>
        <end position="545"/>
    </location>
</feature>
<dbReference type="Proteomes" id="UP000694866">
    <property type="component" value="Unplaced"/>
</dbReference>
<evidence type="ECO:0000313" key="4">
    <source>
        <dbReference type="RefSeq" id="XP_011306460.1"/>
    </source>
</evidence>
<evidence type="ECO:0000313" key="2">
    <source>
        <dbReference type="EMBL" id="JAG82262.1"/>
    </source>
</evidence>
<feature type="compositionally biased region" description="Basic residues" evidence="1">
    <location>
        <begin position="107"/>
        <end position="118"/>
    </location>
</feature>
<feature type="region of interest" description="Disordered" evidence="1">
    <location>
        <begin position="686"/>
        <end position="730"/>
    </location>
</feature>
<protein>
    <submittedName>
        <fullName evidence="2 4">Uncharacterized protein</fullName>
    </submittedName>
</protein>
<sequence>MATCPATWIRQNMFSMCEENRQENSQNRILTEAEVRVKKSLEKLSIPEWYINNCSKPPKILVNGIAIENRPAPWKGSRKNSSMSTLSMKNSKETTKSAFSDAQNFHSTHKLSRKHHRSQGSSSKFTESSMPQNGTLERKSSKQKNSLNTSGTFPRMSVSRKIQNINIVFPPAPKLDLSVESLEESKFSTLEDSNFSTAEESKFSTLEESKFSSPEESMLSALENPSESKSIMVTDLDDPDPECLRIRRQTYTKPNDPKSPERPECSISLCRTPDLRSSFLKTFKVRTSSTPEGSPVSVFSTSSMASPLCNPIRRESIFTFPGIGSSSPLAKPLGRGSPEPLRKPLFFLPPPEIPSSLETTIVKPPRKNNPKTQREKSPAPESERALTPHRISPRPTSSSSNYCAKLQLCDKCKADNVRISLIMVSPVRSPRTSPTFSSPLMPITEDQRMAPGTLSRHSSNASSHLAFIMSKNKSTAMEKIIKKKRVGDSQSLIQDIIEELQEKCRSSPQRTYTSPGSRNFVRKLVRVLEKSDIYEDNSDGNREAEAYSSEDNSDADIKSVASSTSLSFKDSDSGSESGPRSPTLSSEPDYDWMAKAKDEEKKLKEEEEEEEESVFWVPVKKSLPRSSSLISMMTNSGRSPSISPIRVQRRVRNFQWNAGDTWGSSYQRTKRQLHPRLFRIDESGVVDSGYSDRSERSSATDAGVSWSDFESVQSPSDIESFSGTICRTRS</sequence>
<feature type="compositionally biased region" description="Polar residues" evidence="1">
    <location>
        <begin position="79"/>
        <end position="89"/>
    </location>
</feature>
<dbReference type="OrthoDB" id="7604723at2759"/>
<feature type="region of interest" description="Disordered" evidence="1">
    <location>
        <begin position="324"/>
        <end position="343"/>
    </location>
</feature>
<accession>A0A9R1TBP0</accession>
<organism evidence="2">
    <name type="scientific">Fopius arisanus</name>
    <dbReference type="NCBI Taxonomy" id="64838"/>
    <lineage>
        <taxon>Eukaryota</taxon>
        <taxon>Metazoa</taxon>
        <taxon>Ecdysozoa</taxon>
        <taxon>Arthropoda</taxon>
        <taxon>Hexapoda</taxon>
        <taxon>Insecta</taxon>
        <taxon>Pterygota</taxon>
        <taxon>Neoptera</taxon>
        <taxon>Endopterygota</taxon>
        <taxon>Hymenoptera</taxon>
        <taxon>Apocrita</taxon>
        <taxon>Ichneumonoidea</taxon>
        <taxon>Braconidae</taxon>
        <taxon>Opiinae</taxon>
        <taxon>Fopius</taxon>
    </lineage>
</organism>
<accession>A0A0C9RUH2</accession>
<feature type="compositionally biased region" description="Basic and acidic residues" evidence="1">
    <location>
        <begin position="372"/>
        <end position="386"/>
    </location>
</feature>
<dbReference type="RefSeq" id="XP_011306460.1">
    <property type="nucleotide sequence ID" value="XM_011308158.1"/>
</dbReference>
<reference evidence="4" key="2">
    <citation type="submission" date="2025-04" db="UniProtKB">
        <authorList>
            <consortium name="RefSeq"/>
        </authorList>
    </citation>
    <scope>IDENTIFICATION</scope>
    <source>
        <strain evidence="4">USDA-PBARC FA_bdor</strain>
        <tissue evidence="4">Whole organism</tissue>
    </source>
</reference>
<keyword evidence="3" id="KW-1185">Reference proteome</keyword>